<accession>V5C6S8</accession>
<feature type="transmembrane region" description="Helical" evidence="1">
    <location>
        <begin position="224"/>
        <end position="240"/>
    </location>
</feature>
<protein>
    <recommendedName>
        <fullName evidence="4">O-antigen polymerase</fullName>
    </recommendedName>
</protein>
<feature type="transmembrane region" description="Helical" evidence="1">
    <location>
        <begin position="41"/>
        <end position="64"/>
    </location>
</feature>
<evidence type="ECO:0000313" key="3">
    <source>
        <dbReference type="Proteomes" id="UP000017842"/>
    </source>
</evidence>
<gene>
    <name evidence="2" type="ORF">MGMO_57c00380</name>
</gene>
<feature type="transmembrane region" description="Helical" evidence="1">
    <location>
        <begin position="12"/>
        <end position="35"/>
    </location>
</feature>
<keyword evidence="3" id="KW-1185">Reference proteome</keyword>
<dbReference type="eggNOG" id="ENOG502ZANY">
    <property type="taxonomic scope" value="Bacteria"/>
</dbReference>
<feature type="transmembrane region" description="Helical" evidence="1">
    <location>
        <begin position="374"/>
        <end position="393"/>
    </location>
</feature>
<feature type="transmembrane region" description="Helical" evidence="1">
    <location>
        <begin position="132"/>
        <end position="160"/>
    </location>
</feature>
<keyword evidence="1" id="KW-0472">Membrane</keyword>
<comment type="caution">
    <text evidence="2">The sequence shown here is derived from an EMBL/GenBank/DDBJ whole genome shotgun (WGS) entry which is preliminary data.</text>
</comment>
<feature type="transmembrane region" description="Helical" evidence="1">
    <location>
        <begin position="203"/>
        <end position="218"/>
    </location>
</feature>
<sequence>MNAIGGSILVSVMLVVIFGSDRWAVIGVMAGMLYLPLGQVIPVFGINLFAMRFVEIAVFVRIVFRREFLSFVWNGIDRVFFALYTFTTLVFLARSNEGQANVIGIAVDAFICYFSFRMLLEDVEDFKWFLKVFLLFLGPYTALVLTESLMGYHLFTFLGYVQDVWREGRIRSVGSFDHPALLGTLGASFVQLYIGLWFSRKDRMFALAGIVFCLAIVWASNSGGPISCVIYGLLGWMLWVCRKRMQWFRRSLVAALCLLALVMKAPIWFLIAKLGAITGGDSWHRSQIIDVFVRHIDEWWLAGIPIGATKYWLPTYNHVTGGVDLTNNYLCFGAQAGLGATALSILLLVRGFSYVGNALEIIRNSSESDSSLEFLFWGFGVVLAVHAFNWLGIPYYDQTYVLWFMQLAVLATLSDKVIRSGSNIVELSLPKQELKAMQRHRYRSTITMSKFQTLA</sequence>
<proteinExistence type="predicted"/>
<feature type="transmembrane region" description="Helical" evidence="1">
    <location>
        <begin position="76"/>
        <end position="94"/>
    </location>
</feature>
<feature type="transmembrane region" description="Helical" evidence="1">
    <location>
        <begin position="332"/>
        <end position="353"/>
    </location>
</feature>
<reference evidence="2 3" key="1">
    <citation type="journal article" date="2013" name="Genome Announc.">
        <title>Draft Genome Sequence of the Methanotrophic Gammaproteobacterium Methyloglobulus morosus DSM 22980 Strain KoM1.</title>
        <authorList>
            <person name="Poehlein A."/>
            <person name="Deutzmann J.S."/>
            <person name="Daniel R."/>
            <person name="Simeonova D.D."/>
        </authorList>
    </citation>
    <scope>NUCLEOTIDE SEQUENCE [LARGE SCALE GENOMIC DNA]</scope>
    <source>
        <strain evidence="2 3">KoM1</strain>
    </source>
</reference>
<evidence type="ECO:0000256" key="1">
    <source>
        <dbReference type="SAM" id="Phobius"/>
    </source>
</evidence>
<feature type="transmembrane region" description="Helical" evidence="1">
    <location>
        <begin position="252"/>
        <end position="271"/>
    </location>
</feature>
<keyword evidence="1" id="KW-0812">Transmembrane</keyword>
<name>V5C6S8_9GAMM</name>
<organism evidence="2 3">
    <name type="scientific">Methyloglobulus morosus KoM1</name>
    <dbReference type="NCBI Taxonomy" id="1116472"/>
    <lineage>
        <taxon>Bacteria</taxon>
        <taxon>Pseudomonadati</taxon>
        <taxon>Pseudomonadota</taxon>
        <taxon>Gammaproteobacteria</taxon>
        <taxon>Methylococcales</taxon>
        <taxon>Methylococcaceae</taxon>
        <taxon>Methyloglobulus</taxon>
    </lineage>
</organism>
<dbReference type="Proteomes" id="UP000017842">
    <property type="component" value="Unassembled WGS sequence"/>
</dbReference>
<dbReference type="EMBL" id="AYLO01000055">
    <property type="protein sequence ID" value="ESS72458.1"/>
    <property type="molecule type" value="Genomic_DNA"/>
</dbReference>
<evidence type="ECO:0008006" key="4">
    <source>
        <dbReference type="Google" id="ProtNLM"/>
    </source>
</evidence>
<dbReference type="STRING" id="1116472.MGMO_57c00380"/>
<evidence type="ECO:0000313" key="2">
    <source>
        <dbReference type="EMBL" id="ESS72458.1"/>
    </source>
</evidence>
<feature type="transmembrane region" description="Helical" evidence="1">
    <location>
        <begin position="180"/>
        <end position="198"/>
    </location>
</feature>
<keyword evidence="1" id="KW-1133">Transmembrane helix</keyword>
<dbReference type="AlphaFoldDB" id="V5C6S8"/>
<feature type="transmembrane region" description="Helical" evidence="1">
    <location>
        <begin position="100"/>
        <end position="120"/>
    </location>
</feature>